<dbReference type="EMBL" id="CP033896">
    <property type="protein sequence ID" value="AZA13173.1"/>
    <property type="molecule type" value="Genomic_DNA"/>
</dbReference>
<name>A0A3G6J5X9_9CORY</name>
<keyword evidence="7" id="KW-1185">Reference proteome</keyword>
<keyword evidence="2" id="KW-0813">Transport</keyword>
<evidence type="ECO:0000256" key="4">
    <source>
        <dbReference type="ARBA" id="ARBA00022840"/>
    </source>
</evidence>
<dbReference type="Pfam" id="PF00005">
    <property type="entry name" value="ABC_tran"/>
    <property type="match status" value="1"/>
</dbReference>
<dbReference type="Proteomes" id="UP000269019">
    <property type="component" value="Chromosome"/>
</dbReference>
<reference evidence="6 7" key="1">
    <citation type="submission" date="2018-11" db="EMBL/GenBank/DDBJ databases">
        <authorList>
            <person name="Kleinhagauer T."/>
            <person name="Glaeser S.P."/>
            <person name="Spergser J."/>
            <person name="Ruckert C."/>
            <person name="Kaempfer P."/>
            <person name="Busse H.-J."/>
        </authorList>
    </citation>
    <scope>NUCLEOTIDE SEQUENCE [LARGE SCALE GENOMIC DNA]</scope>
    <source>
        <strain evidence="6 7">200CH</strain>
    </source>
</reference>
<evidence type="ECO:0000259" key="5">
    <source>
        <dbReference type="PROSITE" id="PS50893"/>
    </source>
</evidence>
<evidence type="ECO:0000313" key="6">
    <source>
        <dbReference type="EMBL" id="AZA13173.1"/>
    </source>
</evidence>
<dbReference type="InterPro" id="IPR003439">
    <property type="entry name" value="ABC_transporter-like_ATP-bd"/>
</dbReference>
<dbReference type="GO" id="GO:0016887">
    <property type="term" value="F:ATP hydrolysis activity"/>
    <property type="evidence" value="ECO:0007669"/>
    <property type="project" value="InterPro"/>
</dbReference>
<evidence type="ECO:0000256" key="1">
    <source>
        <dbReference type="ARBA" id="ARBA00005417"/>
    </source>
</evidence>
<dbReference type="PANTHER" id="PTHR42734:SF5">
    <property type="entry name" value="IRON TRANSPORT SYSTEM ATP-BINDING PROTEIN HI_0361-RELATED"/>
    <property type="match status" value="1"/>
</dbReference>
<evidence type="ECO:0000256" key="3">
    <source>
        <dbReference type="ARBA" id="ARBA00022741"/>
    </source>
</evidence>
<evidence type="ECO:0000256" key="2">
    <source>
        <dbReference type="ARBA" id="ARBA00022448"/>
    </source>
</evidence>
<dbReference type="InterPro" id="IPR050153">
    <property type="entry name" value="Metal_Ion_Import_ABC"/>
</dbReference>
<sequence length="229" mass="24919">MTTTPILARDLGFAYGRHEVLQGITLTVDPGAVVCITGENGSGKSTLLKLCTGALTPTTGELTLFGEPATKRSALRHVGYVPQATSVEKLAFPITSRELVVQGLARHFGLLHIPKNTHYEQADALLETMGLAPVATVPFPELSGGQQQRVLITRALIDNPKLLVLDEPTSGVDRESRRQFLGLIDELHTTRDLTIMIVTHTIDEVVASVAVSHHYRIEQGRLHHVATLR</sequence>
<feature type="domain" description="ABC transporter" evidence="5">
    <location>
        <begin position="6"/>
        <end position="228"/>
    </location>
</feature>
<dbReference type="PROSITE" id="PS50893">
    <property type="entry name" value="ABC_TRANSPORTER_2"/>
    <property type="match status" value="1"/>
</dbReference>
<evidence type="ECO:0000313" key="7">
    <source>
        <dbReference type="Proteomes" id="UP000269019"/>
    </source>
</evidence>
<dbReference type="AlphaFoldDB" id="A0A3G6J5X9"/>
<dbReference type="SUPFAM" id="SSF52540">
    <property type="entry name" value="P-loop containing nucleoside triphosphate hydrolases"/>
    <property type="match status" value="1"/>
</dbReference>
<dbReference type="InterPro" id="IPR003593">
    <property type="entry name" value="AAA+_ATPase"/>
</dbReference>
<organism evidence="6 7">
    <name type="scientific">Corynebacterium choanae</name>
    <dbReference type="NCBI Taxonomy" id="1862358"/>
    <lineage>
        <taxon>Bacteria</taxon>
        <taxon>Bacillati</taxon>
        <taxon>Actinomycetota</taxon>
        <taxon>Actinomycetes</taxon>
        <taxon>Mycobacteriales</taxon>
        <taxon>Corynebacteriaceae</taxon>
        <taxon>Corynebacterium</taxon>
    </lineage>
</organism>
<dbReference type="GO" id="GO:0005524">
    <property type="term" value="F:ATP binding"/>
    <property type="evidence" value="ECO:0007669"/>
    <property type="project" value="UniProtKB-KW"/>
</dbReference>
<protein>
    <submittedName>
        <fullName evidence="6">ABC transporter ATP-binding protein YtrE</fullName>
    </submittedName>
</protein>
<dbReference type="OrthoDB" id="5296765at2"/>
<accession>A0A3G6J5X9</accession>
<dbReference type="RefSeq" id="WP_123926935.1">
    <property type="nucleotide sequence ID" value="NZ_CP033896.1"/>
</dbReference>
<proteinExistence type="inferred from homology"/>
<dbReference type="InterPro" id="IPR027417">
    <property type="entry name" value="P-loop_NTPase"/>
</dbReference>
<comment type="similarity">
    <text evidence="1">Belongs to the ABC transporter superfamily.</text>
</comment>
<dbReference type="SMART" id="SM00382">
    <property type="entry name" value="AAA"/>
    <property type="match status" value="1"/>
</dbReference>
<dbReference type="Gene3D" id="3.40.50.300">
    <property type="entry name" value="P-loop containing nucleotide triphosphate hydrolases"/>
    <property type="match status" value="1"/>
</dbReference>
<dbReference type="KEGG" id="ccho:CCHOA_03820"/>
<gene>
    <name evidence="6" type="primary">ytrE</name>
    <name evidence="6" type="ORF">CCHOA_03820</name>
</gene>
<dbReference type="PANTHER" id="PTHR42734">
    <property type="entry name" value="METAL TRANSPORT SYSTEM ATP-BINDING PROTEIN TM_0124-RELATED"/>
    <property type="match status" value="1"/>
</dbReference>
<keyword evidence="3" id="KW-0547">Nucleotide-binding</keyword>
<keyword evidence="4 6" id="KW-0067">ATP-binding</keyword>